<proteinExistence type="predicted"/>
<dbReference type="EMBL" id="AFBP01000027">
    <property type="protein sequence ID" value="EGG55214.1"/>
    <property type="molecule type" value="Genomic_DNA"/>
</dbReference>
<dbReference type="AlphaFoldDB" id="F3QJS8"/>
<dbReference type="Proteomes" id="UP000005156">
    <property type="component" value="Unassembled WGS sequence"/>
</dbReference>
<dbReference type="HOGENOM" id="CLU_2900085_0_0_4"/>
<reference evidence="1 2" key="1">
    <citation type="submission" date="2011-02" db="EMBL/GenBank/DDBJ databases">
        <authorList>
            <person name="Weinstock G."/>
            <person name="Sodergren E."/>
            <person name="Clifton S."/>
            <person name="Fulton L."/>
            <person name="Fulton B."/>
            <person name="Courtney L."/>
            <person name="Fronick C."/>
            <person name="Harrison M."/>
            <person name="Strong C."/>
            <person name="Farmer C."/>
            <person name="Delahaunty K."/>
            <person name="Markovic C."/>
            <person name="Hall O."/>
            <person name="Minx P."/>
            <person name="Tomlinson C."/>
            <person name="Mitreva M."/>
            <person name="Hou S."/>
            <person name="Chen J."/>
            <person name="Wollam A."/>
            <person name="Pepin K.H."/>
            <person name="Johnson M."/>
            <person name="Bhonagiri V."/>
            <person name="Zhang X."/>
            <person name="Suruliraj S."/>
            <person name="Warren W."/>
            <person name="Chinwalla A."/>
            <person name="Mardis E.R."/>
            <person name="Wilson R.K."/>
        </authorList>
    </citation>
    <scope>NUCLEOTIDE SEQUENCE [LARGE SCALE GENOMIC DNA]</scope>
    <source>
        <strain evidence="1 2">YIT 11859</strain>
    </source>
</reference>
<protein>
    <submittedName>
        <fullName evidence="1">Conserved domain protein</fullName>
    </submittedName>
</protein>
<sequence length="62" mass="7211">MNFIKFRRGDPCLQAGEEAPPPFEFLFFSREANFLISFGEVYIGSSESENKKSPRFTRARME</sequence>
<evidence type="ECO:0000313" key="1">
    <source>
        <dbReference type="EMBL" id="EGG55214.1"/>
    </source>
</evidence>
<name>F3QJS8_9BURK</name>
<evidence type="ECO:0000313" key="2">
    <source>
        <dbReference type="Proteomes" id="UP000005156"/>
    </source>
</evidence>
<accession>F3QJS8</accession>
<keyword evidence="2" id="KW-1185">Reference proteome</keyword>
<gene>
    <name evidence="1" type="ORF">HMPREF9439_01184</name>
</gene>
<comment type="caution">
    <text evidence="1">The sequence shown here is derived from an EMBL/GenBank/DDBJ whole genome shotgun (WGS) entry which is preliminary data.</text>
</comment>
<organism evidence="1 2">
    <name type="scientific">Parasutterella excrementihominis YIT 11859</name>
    <dbReference type="NCBI Taxonomy" id="762966"/>
    <lineage>
        <taxon>Bacteria</taxon>
        <taxon>Pseudomonadati</taxon>
        <taxon>Pseudomonadota</taxon>
        <taxon>Betaproteobacteria</taxon>
        <taxon>Burkholderiales</taxon>
        <taxon>Sutterellaceae</taxon>
        <taxon>Parasutterella</taxon>
    </lineage>
</organism>